<evidence type="ECO:0000256" key="1">
    <source>
        <dbReference type="ARBA" id="ARBA00004123"/>
    </source>
</evidence>
<evidence type="ECO:0000256" key="7">
    <source>
        <dbReference type="ARBA" id="ARBA00022722"/>
    </source>
</evidence>
<dbReference type="SMART" id="SM00849">
    <property type="entry name" value="Lactamase_B"/>
    <property type="match status" value="1"/>
</dbReference>
<dbReference type="PANTHER" id="PTHR11203">
    <property type="entry name" value="CLEAVAGE AND POLYADENYLATION SPECIFICITY FACTOR FAMILY MEMBER"/>
    <property type="match status" value="1"/>
</dbReference>
<evidence type="ECO:0000256" key="16">
    <source>
        <dbReference type="ARBA" id="ARBA00024826"/>
    </source>
</evidence>
<dbReference type="CDD" id="cd16292">
    <property type="entry name" value="CPSF3-like_MBL-fold"/>
    <property type="match status" value="1"/>
</dbReference>
<dbReference type="InterPro" id="IPR050698">
    <property type="entry name" value="MBL"/>
</dbReference>
<dbReference type="InterPro" id="IPR036866">
    <property type="entry name" value="RibonucZ/Hydroxyglut_hydro"/>
</dbReference>
<dbReference type="PANTHER" id="PTHR11203:SF11">
    <property type="entry name" value="CLEAVAGE AND POLYADENYLATION SPECIFICITY FACTOR SUBUNIT 3"/>
    <property type="match status" value="1"/>
</dbReference>
<evidence type="ECO:0000256" key="11">
    <source>
        <dbReference type="ARBA" id="ARBA00022777"/>
    </source>
</evidence>
<dbReference type="GO" id="GO:0004712">
    <property type="term" value="F:protein serine/threonine/tyrosine kinase activity"/>
    <property type="evidence" value="ECO:0007669"/>
    <property type="project" value="UniProtKB-EC"/>
</dbReference>
<comment type="catalytic activity">
    <reaction evidence="18">
        <text>L-seryl-[protein] + ATP = O-phospho-L-seryl-[protein] + ADP + H(+)</text>
        <dbReference type="Rhea" id="RHEA:17989"/>
        <dbReference type="Rhea" id="RHEA-COMP:9863"/>
        <dbReference type="Rhea" id="RHEA-COMP:11604"/>
        <dbReference type="ChEBI" id="CHEBI:15378"/>
        <dbReference type="ChEBI" id="CHEBI:29999"/>
        <dbReference type="ChEBI" id="CHEBI:30616"/>
        <dbReference type="ChEBI" id="CHEBI:83421"/>
        <dbReference type="ChEBI" id="CHEBI:456216"/>
        <dbReference type="EC" id="2.7.12.1"/>
    </reaction>
</comment>
<evidence type="ECO:0000256" key="14">
    <source>
        <dbReference type="ARBA" id="ARBA00022840"/>
    </source>
</evidence>
<dbReference type="PROSITE" id="PS50011">
    <property type="entry name" value="PROTEIN_KINASE_DOM"/>
    <property type="match status" value="1"/>
</dbReference>
<dbReference type="GO" id="GO:0004521">
    <property type="term" value="F:RNA endonuclease activity"/>
    <property type="evidence" value="ECO:0007669"/>
    <property type="project" value="TreeGrafter"/>
</dbReference>
<dbReference type="EMBL" id="FWEW01003840">
    <property type="protein sequence ID" value="SLM41384.1"/>
    <property type="molecule type" value="Genomic_DNA"/>
</dbReference>
<feature type="domain" description="Protein kinase" evidence="23">
    <location>
        <begin position="1136"/>
        <end position="1477"/>
    </location>
</feature>
<dbReference type="SMART" id="SM01027">
    <property type="entry name" value="Beta-Casp"/>
    <property type="match status" value="1"/>
</dbReference>
<dbReference type="Proteomes" id="UP000192927">
    <property type="component" value="Unassembled WGS sequence"/>
</dbReference>
<keyword evidence="10" id="KW-0255">Endonuclease</keyword>
<evidence type="ECO:0000256" key="4">
    <source>
        <dbReference type="ARBA" id="ARBA00022527"/>
    </source>
</evidence>
<evidence type="ECO:0000256" key="9">
    <source>
        <dbReference type="ARBA" id="ARBA00022741"/>
    </source>
</evidence>
<evidence type="ECO:0000256" key="10">
    <source>
        <dbReference type="ARBA" id="ARBA00022759"/>
    </source>
</evidence>
<feature type="region of interest" description="Disordered" evidence="22">
    <location>
        <begin position="1394"/>
        <end position="1413"/>
    </location>
</feature>
<keyword evidence="9 21" id="KW-0547">Nucleotide-binding</keyword>
<feature type="region of interest" description="Disordered" evidence="22">
    <location>
        <begin position="682"/>
        <end position="701"/>
    </location>
</feature>
<keyword evidence="13" id="KW-0862">Zinc</keyword>
<keyword evidence="8" id="KW-0479">Metal-binding</keyword>
<dbReference type="InterPro" id="IPR000719">
    <property type="entry name" value="Prot_kinase_dom"/>
</dbReference>
<evidence type="ECO:0000256" key="6">
    <source>
        <dbReference type="ARBA" id="ARBA00022679"/>
    </source>
</evidence>
<dbReference type="PROSITE" id="PS00108">
    <property type="entry name" value="PROTEIN_KINASE_ST"/>
    <property type="match status" value="1"/>
</dbReference>
<dbReference type="Pfam" id="PF10996">
    <property type="entry name" value="Beta-Casp"/>
    <property type="match status" value="1"/>
</dbReference>
<keyword evidence="25" id="KW-1185">Reference proteome</keyword>
<dbReference type="Pfam" id="PF07521">
    <property type="entry name" value="RMMBL"/>
    <property type="match status" value="1"/>
</dbReference>
<evidence type="ECO:0000256" key="18">
    <source>
        <dbReference type="ARBA" id="ARBA00049003"/>
    </source>
</evidence>
<keyword evidence="14 21" id="KW-0067">ATP-binding</keyword>
<proteinExistence type="inferred from homology"/>
<keyword evidence="12" id="KW-0378">Hydrolase</keyword>
<evidence type="ECO:0000256" key="8">
    <source>
        <dbReference type="ARBA" id="ARBA00022723"/>
    </source>
</evidence>
<evidence type="ECO:0000313" key="24">
    <source>
        <dbReference type="EMBL" id="SLM41384.1"/>
    </source>
</evidence>
<dbReference type="GO" id="GO:0005847">
    <property type="term" value="C:mRNA cleavage and polyadenylation specificity factor complex"/>
    <property type="evidence" value="ECO:0007669"/>
    <property type="project" value="TreeGrafter"/>
</dbReference>
<feature type="compositionally biased region" description="Basic and acidic residues" evidence="22">
    <location>
        <begin position="740"/>
        <end position="750"/>
    </location>
</feature>
<dbReference type="InterPro" id="IPR017441">
    <property type="entry name" value="Protein_kinase_ATP_BS"/>
</dbReference>
<dbReference type="SMART" id="SM01098">
    <property type="entry name" value="CPSF73-100_C"/>
    <property type="match status" value="1"/>
</dbReference>
<dbReference type="InterPro" id="IPR011009">
    <property type="entry name" value="Kinase-like_dom_sf"/>
</dbReference>
<keyword evidence="11" id="KW-0418">Kinase</keyword>
<evidence type="ECO:0000256" key="13">
    <source>
        <dbReference type="ARBA" id="ARBA00022833"/>
    </source>
</evidence>
<evidence type="ECO:0000256" key="20">
    <source>
        <dbReference type="ARBA" id="ARBA00051680"/>
    </source>
</evidence>
<dbReference type="InterPro" id="IPR022712">
    <property type="entry name" value="Beta_Casp"/>
</dbReference>
<feature type="compositionally biased region" description="Basic and acidic residues" evidence="22">
    <location>
        <begin position="930"/>
        <end position="945"/>
    </location>
</feature>
<comment type="similarity">
    <text evidence="2">Belongs to the metallo-beta-lactamase superfamily. RNA-metabolizing metallo-beta-lactamase-like family. CPSF2/YSH1 subfamily.</text>
</comment>
<comment type="catalytic activity">
    <reaction evidence="20">
        <text>L-tyrosyl-[protein] + ATP = O-phospho-L-tyrosyl-[protein] + ADP + H(+)</text>
        <dbReference type="Rhea" id="RHEA:10596"/>
        <dbReference type="Rhea" id="RHEA-COMP:10136"/>
        <dbReference type="Rhea" id="RHEA-COMP:20101"/>
        <dbReference type="ChEBI" id="CHEBI:15378"/>
        <dbReference type="ChEBI" id="CHEBI:30616"/>
        <dbReference type="ChEBI" id="CHEBI:46858"/>
        <dbReference type="ChEBI" id="CHEBI:61978"/>
        <dbReference type="ChEBI" id="CHEBI:456216"/>
        <dbReference type="EC" id="2.7.12.1"/>
    </reaction>
</comment>
<feature type="region of interest" description="Disordered" evidence="22">
    <location>
        <begin position="731"/>
        <end position="757"/>
    </location>
</feature>
<dbReference type="PROSITE" id="PS00107">
    <property type="entry name" value="PROTEIN_KINASE_ATP"/>
    <property type="match status" value="1"/>
</dbReference>
<dbReference type="Pfam" id="PF00753">
    <property type="entry name" value="Lactamase_B"/>
    <property type="match status" value="1"/>
</dbReference>
<reference evidence="25" key="1">
    <citation type="submission" date="2017-03" db="EMBL/GenBank/DDBJ databases">
        <authorList>
            <person name="Sharma R."/>
            <person name="Thines M."/>
        </authorList>
    </citation>
    <scope>NUCLEOTIDE SEQUENCE [LARGE SCALE GENOMIC DNA]</scope>
</reference>
<dbReference type="GO" id="GO:0003723">
    <property type="term" value="F:RNA binding"/>
    <property type="evidence" value="ECO:0007669"/>
    <property type="project" value="TreeGrafter"/>
</dbReference>
<evidence type="ECO:0000256" key="19">
    <source>
        <dbReference type="ARBA" id="ARBA00049308"/>
    </source>
</evidence>
<evidence type="ECO:0000256" key="12">
    <source>
        <dbReference type="ARBA" id="ARBA00022801"/>
    </source>
</evidence>
<protein>
    <recommendedName>
        <fullName evidence="3">dual-specificity kinase</fullName>
        <ecNumber evidence="3">2.7.12.1</ecNumber>
    </recommendedName>
</protein>
<comment type="subcellular location">
    <subcellularLocation>
        <location evidence="1">Nucleus</location>
    </subcellularLocation>
</comment>
<keyword evidence="15" id="KW-0539">Nucleus</keyword>
<dbReference type="CDD" id="cd14134">
    <property type="entry name" value="PKc_CLK"/>
    <property type="match status" value="1"/>
</dbReference>
<feature type="region of interest" description="Disordered" evidence="22">
    <location>
        <begin position="890"/>
        <end position="1052"/>
    </location>
</feature>
<feature type="compositionally biased region" description="Low complexity" evidence="22">
    <location>
        <begin position="917"/>
        <end position="928"/>
    </location>
</feature>
<feature type="compositionally biased region" description="Basic residues" evidence="22">
    <location>
        <begin position="685"/>
        <end position="699"/>
    </location>
</feature>
<dbReference type="GO" id="GO:0005524">
    <property type="term" value="F:ATP binding"/>
    <property type="evidence" value="ECO:0007669"/>
    <property type="project" value="UniProtKB-UniRule"/>
</dbReference>
<accession>A0A1W5DDY4</accession>
<dbReference type="FunFam" id="3.60.15.10:FF:000001">
    <property type="entry name" value="Cleavage and polyadenylation specificity factor"/>
    <property type="match status" value="1"/>
</dbReference>
<keyword evidence="5" id="KW-0507">mRNA processing</keyword>
<dbReference type="InterPro" id="IPR021718">
    <property type="entry name" value="CPSF73-100_C"/>
</dbReference>
<dbReference type="Gene3D" id="3.30.200.20">
    <property type="entry name" value="Phosphorylase Kinase, domain 1"/>
    <property type="match status" value="1"/>
</dbReference>
<comment type="catalytic activity">
    <reaction evidence="19">
        <text>L-threonyl-[protein] + ATP = O-phospho-L-threonyl-[protein] + ADP + H(+)</text>
        <dbReference type="Rhea" id="RHEA:46608"/>
        <dbReference type="Rhea" id="RHEA-COMP:11060"/>
        <dbReference type="Rhea" id="RHEA-COMP:11605"/>
        <dbReference type="ChEBI" id="CHEBI:15378"/>
        <dbReference type="ChEBI" id="CHEBI:30013"/>
        <dbReference type="ChEBI" id="CHEBI:30616"/>
        <dbReference type="ChEBI" id="CHEBI:61977"/>
        <dbReference type="ChEBI" id="CHEBI:456216"/>
        <dbReference type="EC" id="2.7.12.1"/>
    </reaction>
</comment>
<dbReference type="FunFam" id="3.40.50.10890:FF:000004">
    <property type="entry name" value="Cleavage and polyadenylation specifity factor"/>
    <property type="match status" value="1"/>
</dbReference>
<dbReference type="Pfam" id="PF00069">
    <property type="entry name" value="Pkinase"/>
    <property type="match status" value="1"/>
</dbReference>
<keyword evidence="7" id="KW-0540">Nuclease</keyword>
<evidence type="ECO:0000256" key="21">
    <source>
        <dbReference type="PROSITE-ProRule" id="PRU10141"/>
    </source>
</evidence>
<sequence length="1510" mass="168189">MTTKRKLSAMSAEVEEPVDPADELMFLCLGGGNEVGRSCHIIQYKGKTVMLDAGMHPAYDGLAALPYYDEFDLSTVDVLLISHFHIDHAASLPYVLAKTNFKGRVFMTHPTKAIYKWLIQDSVRVGNTSSDQRSQPYTEADHLSTFPQIEAIDYHTTHTISSIRITPYPAGHVLGAAMFLIEIAGLKILFTGDYSREDDRHLISAEVPKNVKIDVLITESTYGIASHIPRVERETALMKSITGILNRGGRVLMPVFALGRAQELLLILDEYWARHAEYQKFPIYYASNLARKCMVVYQTYVGAMNDNIKRLFRERMAEAEHAGDVGKGGPWDLRFVRSLKNLERFDDVGGCVMLASPGMLQNGVSRELLERWAPNERNGVVITGYSVEGTMAKQIVNEPESIPAIMTSRNAGAGARARGLGANGEAEKAMIPRRCSVQEYSFAAHVDGQENREFIEEIAAPVVILVHGEKHNMMRLKSKLLSLNAEKAHRTKIFSPANTEELRIPFKVDKTAKVVGKLAQIPPPNTLDQEDGQLITGVLVQNDFKMSLMAPEDLREYAGLTTTTIMCKQKITLSAAGVELIKWALEGTFGAIEEIGAKKKTAMNGAKEMNGNGVEHDEDMAEEEIDHPPQPVAYLVMGCVIVRYQSGGAVEVEWEGNILNDGIADAVMAVLFTVESSPAAVKQSSKLHHHRHEPSKRNPHAYLSPEERFSRLCMFLEAQFGPSVTAIRRPKLAPKPAKASVDENGVKAEASDEEDGEDVAELEAEEMERLHSVGIPVPGVEIRVDKHVAKVWLETLEVECAYGVLRDRVKAVVERAVETVAPLWGQRRGPVFERLSVVDDSTASRPSLRPGGNLTTHTFVTPDEPSYQSNAPSYSANNTILNGASRLAPSYDSFPNHNPSTCTARTSAPSTGQRPTSAAMASSQSSSALHDSRKRERRPDWHEFYKNGPPKEIIVIDDSPPPPPKRANERPNYTTRTVVGSGDGEHANKKRKTLPASAYDQSHLQQPYSKTNTPNYADTGSNTISTDRTTSLHTTAPTSLGSTNSAGASGSYLEDGIVGQKRKRVTRQQTADEKKRKEIEVVGDAYSSYVPPPRPPIKAKEVHVPHLKDTLPSQTKVDDDDGHYIVIPDTDLTERYQVSRLLGQGTFGKVVEAYDKRKRTRCAIKIIRSVQKYRDASRIELRVLSTLSHNDRDNRNKCIHLRDCFDFRNHICIVTDLLGQSVFDFLKGNLFVPFPSSQIQSFARQLLTSVAFLHDLNLIHTDLKPENILLVSNSYQTFTYNRQIPSSSATTQRQARQRRVLLDTEIRLIDFGSATFDDEYHSSVVSTRHYRAPEIILNLGWSFPCDIWSIGCILVEFFTGDALFQTHDNLEHLAMMESVCGGKLDTKLVRQVQSGGRGNNGNPAAKHFLPRGHKLDYPNTETSRASKKYVKAMRHLNEIIPPNTAFNKQFLDLLKKIFIYDPKQRITAKNALKHPWFKESLIDDGTEAARIRREREKERELANGATGGYQ</sequence>
<keyword evidence="4" id="KW-0723">Serine/threonine-protein kinase</keyword>
<dbReference type="InterPro" id="IPR008271">
    <property type="entry name" value="Ser/Thr_kinase_AS"/>
</dbReference>
<feature type="binding site" evidence="21">
    <location>
        <position position="1165"/>
    </location>
    <ligand>
        <name>ATP</name>
        <dbReference type="ChEBI" id="CHEBI:30616"/>
    </ligand>
</feature>
<comment type="similarity">
    <text evidence="17">Belongs to the protein kinase superfamily. CMGC Ser/Thr protein kinase family. Lammer subfamily.</text>
</comment>
<comment type="function">
    <text evidence="16">Component of the cleavage factor I (CF I) involved in pre-mRNA 3'-end processing.</text>
</comment>
<dbReference type="Gene3D" id="3.60.15.10">
    <property type="entry name" value="Ribonuclease Z/Hydroxyacylglutathione hydrolase-like"/>
    <property type="match status" value="1"/>
</dbReference>
<evidence type="ECO:0000313" key="25">
    <source>
        <dbReference type="Proteomes" id="UP000192927"/>
    </source>
</evidence>
<dbReference type="GO" id="GO:0004534">
    <property type="term" value="F:5'-3' RNA exonuclease activity"/>
    <property type="evidence" value="ECO:0007669"/>
    <property type="project" value="TreeGrafter"/>
</dbReference>
<evidence type="ECO:0000256" key="3">
    <source>
        <dbReference type="ARBA" id="ARBA00013203"/>
    </source>
</evidence>
<evidence type="ECO:0000256" key="15">
    <source>
        <dbReference type="ARBA" id="ARBA00023242"/>
    </source>
</evidence>
<organism evidence="24 25">
    <name type="scientific">Lasallia pustulata</name>
    <dbReference type="NCBI Taxonomy" id="136370"/>
    <lineage>
        <taxon>Eukaryota</taxon>
        <taxon>Fungi</taxon>
        <taxon>Dikarya</taxon>
        <taxon>Ascomycota</taxon>
        <taxon>Pezizomycotina</taxon>
        <taxon>Lecanoromycetes</taxon>
        <taxon>OSLEUM clade</taxon>
        <taxon>Umbilicariomycetidae</taxon>
        <taxon>Umbilicariales</taxon>
        <taxon>Umbilicariaceae</taxon>
        <taxon>Lasallia</taxon>
    </lineage>
</organism>
<evidence type="ECO:0000256" key="22">
    <source>
        <dbReference type="SAM" id="MobiDB-lite"/>
    </source>
</evidence>
<dbReference type="Gene3D" id="3.40.50.10890">
    <property type="match status" value="1"/>
</dbReference>
<dbReference type="InterPro" id="IPR011108">
    <property type="entry name" value="RMMBL"/>
</dbReference>
<dbReference type="Pfam" id="PF11718">
    <property type="entry name" value="CPSF73-100_C"/>
    <property type="match status" value="1"/>
</dbReference>
<feature type="compositionally biased region" description="Polar residues" evidence="22">
    <location>
        <begin position="999"/>
        <end position="1048"/>
    </location>
</feature>
<evidence type="ECO:0000256" key="17">
    <source>
        <dbReference type="ARBA" id="ARBA00037966"/>
    </source>
</evidence>
<keyword evidence="6" id="KW-0808">Transferase</keyword>
<dbReference type="GO" id="GO:0046872">
    <property type="term" value="F:metal ion binding"/>
    <property type="evidence" value="ECO:0007669"/>
    <property type="project" value="UniProtKB-KW"/>
</dbReference>
<name>A0A1W5DDY4_9LECA</name>
<feature type="compositionally biased region" description="Polar residues" evidence="22">
    <location>
        <begin position="893"/>
        <end position="916"/>
    </location>
</feature>
<evidence type="ECO:0000256" key="5">
    <source>
        <dbReference type="ARBA" id="ARBA00022664"/>
    </source>
</evidence>
<dbReference type="FunFam" id="1.10.510.10:FF:000612">
    <property type="entry name" value="Serine/threonine-protein kinase AFC2"/>
    <property type="match status" value="1"/>
</dbReference>
<dbReference type="GO" id="GO:0006397">
    <property type="term" value="P:mRNA processing"/>
    <property type="evidence" value="ECO:0007669"/>
    <property type="project" value="UniProtKB-KW"/>
</dbReference>
<dbReference type="EC" id="2.7.12.1" evidence="3"/>
<dbReference type="SMART" id="SM00220">
    <property type="entry name" value="S_TKc"/>
    <property type="match status" value="1"/>
</dbReference>
<dbReference type="SUPFAM" id="SSF56281">
    <property type="entry name" value="Metallo-hydrolase/oxidoreductase"/>
    <property type="match status" value="1"/>
</dbReference>
<dbReference type="GO" id="GO:0004674">
    <property type="term" value="F:protein serine/threonine kinase activity"/>
    <property type="evidence" value="ECO:0007669"/>
    <property type="project" value="UniProtKB-KW"/>
</dbReference>
<dbReference type="Gene3D" id="1.10.510.10">
    <property type="entry name" value="Transferase(Phosphotransferase) domain 1"/>
    <property type="match status" value="1"/>
</dbReference>
<dbReference type="SUPFAM" id="SSF56112">
    <property type="entry name" value="Protein kinase-like (PK-like)"/>
    <property type="match status" value="1"/>
</dbReference>
<evidence type="ECO:0000259" key="23">
    <source>
        <dbReference type="PROSITE" id="PS50011"/>
    </source>
</evidence>
<evidence type="ECO:0000256" key="2">
    <source>
        <dbReference type="ARBA" id="ARBA00010624"/>
    </source>
</evidence>
<dbReference type="InterPro" id="IPR001279">
    <property type="entry name" value="Metallo-B-lactamas"/>
</dbReference>